<dbReference type="EMBL" id="FN654592">
    <property type="protein sequence ID" value="CBY35155.1"/>
    <property type="molecule type" value="Genomic_DNA"/>
</dbReference>
<dbReference type="GO" id="GO:0012505">
    <property type="term" value="C:endomembrane system"/>
    <property type="evidence" value="ECO:0007669"/>
    <property type="project" value="TreeGrafter"/>
</dbReference>
<evidence type="ECO:0000256" key="2">
    <source>
        <dbReference type="ARBA" id="ARBA00022679"/>
    </source>
</evidence>
<dbReference type="PANTHER" id="PTHR45918">
    <property type="entry name" value="ALPHA-1,3/1,6-MANNOSYLTRANSFERASE ALG2"/>
    <property type="match status" value="1"/>
</dbReference>
<dbReference type="Proteomes" id="UP000011014">
    <property type="component" value="Unassembled WGS sequence"/>
</dbReference>
<dbReference type="PANTHER" id="PTHR45918:SF1">
    <property type="entry name" value="ALPHA-1,3_1,6-MANNOSYLTRANSFERASE ALG2"/>
    <property type="match status" value="1"/>
</dbReference>
<keyword evidence="2" id="KW-0808">Transferase</keyword>
<organism evidence="4">
    <name type="scientific">Oikopleura dioica</name>
    <name type="common">Tunicate</name>
    <dbReference type="NCBI Taxonomy" id="34765"/>
    <lineage>
        <taxon>Eukaryota</taxon>
        <taxon>Metazoa</taxon>
        <taxon>Chordata</taxon>
        <taxon>Tunicata</taxon>
        <taxon>Appendicularia</taxon>
        <taxon>Copelata</taxon>
        <taxon>Oikopleuridae</taxon>
        <taxon>Oikopleura</taxon>
    </lineage>
</organism>
<evidence type="ECO:0000256" key="1">
    <source>
        <dbReference type="ARBA" id="ARBA00022676"/>
    </source>
</evidence>
<gene>
    <name evidence="4" type="ORF">GSOID_T00026959001</name>
</gene>
<sequence>MAAGVPVIAMASGGPLETVKNGETGYLIPEPFGKIELAKTIAKFIEEFKQSEMANNCAKHVANNFSFEAFTSQLETIVSQP</sequence>
<proteinExistence type="predicted"/>
<evidence type="ECO:0000313" key="4">
    <source>
        <dbReference type="EMBL" id="CBY35155.1"/>
    </source>
</evidence>
<dbReference type="GO" id="GO:0004378">
    <property type="term" value="F:GDP-Man:Man(1)GlcNAc(2)-PP-Dol alpha-1,3-mannosyltransferase activity"/>
    <property type="evidence" value="ECO:0007669"/>
    <property type="project" value="InterPro"/>
</dbReference>
<dbReference type="Gene3D" id="3.40.50.2000">
    <property type="entry name" value="Glycogen Phosphorylase B"/>
    <property type="match status" value="1"/>
</dbReference>
<dbReference type="AlphaFoldDB" id="E4YI44"/>
<dbReference type="Pfam" id="PF00534">
    <property type="entry name" value="Glycos_transf_1"/>
    <property type="match status" value="1"/>
</dbReference>
<accession>E4YI44</accession>
<evidence type="ECO:0000259" key="3">
    <source>
        <dbReference type="Pfam" id="PF00534"/>
    </source>
</evidence>
<dbReference type="InterPro" id="IPR027054">
    <property type="entry name" value="ALG2"/>
</dbReference>
<keyword evidence="1" id="KW-0328">Glycosyltransferase</keyword>
<feature type="domain" description="Glycosyl transferase family 1" evidence="3">
    <location>
        <begin position="1"/>
        <end position="58"/>
    </location>
</feature>
<name>E4YI44_OIKDI</name>
<reference evidence="4" key="1">
    <citation type="journal article" date="2010" name="Science">
        <title>Plasticity of animal genome architecture unmasked by rapid evolution of a pelagic tunicate.</title>
        <authorList>
            <person name="Denoeud F."/>
            <person name="Henriet S."/>
            <person name="Mungpakdee S."/>
            <person name="Aury J.M."/>
            <person name="Da Silva C."/>
            <person name="Brinkmann H."/>
            <person name="Mikhaleva J."/>
            <person name="Olsen L.C."/>
            <person name="Jubin C."/>
            <person name="Canestro C."/>
            <person name="Bouquet J.M."/>
            <person name="Danks G."/>
            <person name="Poulain J."/>
            <person name="Campsteijn C."/>
            <person name="Adamski M."/>
            <person name="Cross I."/>
            <person name="Yadetie F."/>
            <person name="Muffato M."/>
            <person name="Louis A."/>
            <person name="Butcher S."/>
            <person name="Tsagkogeorga G."/>
            <person name="Konrad A."/>
            <person name="Singh S."/>
            <person name="Jensen M.F."/>
            <person name="Cong E.H."/>
            <person name="Eikeseth-Otteraa H."/>
            <person name="Noel B."/>
            <person name="Anthouard V."/>
            <person name="Porcel B.M."/>
            <person name="Kachouri-Lafond R."/>
            <person name="Nishino A."/>
            <person name="Ugolini M."/>
            <person name="Chourrout P."/>
            <person name="Nishida H."/>
            <person name="Aasland R."/>
            <person name="Huzurbazar S."/>
            <person name="Westhof E."/>
            <person name="Delsuc F."/>
            <person name="Lehrach H."/>
            <person name="Reinhardt R."/>
            <person name="Weissenbach J."/>
            <person name="Roy S.W."/>
            <person name="Artiguenave F."/>
            <person name="Postlethwait J.H."/>
            <person name="Manak J.R."/>
            <person name="Thompson E.M."/>
            <person name="Jaillon O."/>
            <person name="Du Pasquier L."/>
            <person name="Boudinot P."/>
            <person name="Liberles D.A."/>
            <person name="Volff J.N."/>
            <person name="Philippe H."/>
            <person name="Lenhard B."/>
            <person name="Roest Crollius H."/>
            <person name="Wincker P."/>
            <person name="Chourrout D."/>
        </authorList>
    </citation>
    <scope>NUCLEOTIDE SEQUENCE [LARGE SCALE GENOMIC DNA]</scope>
</reference>
<dbReference type="InterPro" id="IPR001296">
    <property type="entry name" value="Glyco_trans_1"/>
</dbReference>
<protein>
    <recommendedName>
        <fullName evidence="3">Glycosyl transferase family 1 domain-containing protein</fullName>
    </recommendedName>
</protein>
<dbReference type="SUPFAM" id="SSF53756">
    <property type="entry name" value="UDP-Glycosyltransferase/glycogen phosphorylase"/>
    <property type="match status" value="1"/>
</dbReference>